<sequence>MLVRCAVQEFCTGAVPGLGPWAARTLRLAPSGSLRPRPQPRESALWLVFTGYRRGSPAPPLRVAGCGTRGRLWPTSRADALRGLPCCEWVPLAGSRGCLTGADASLRALLWTGPACGGRPHGRRRFAVRPAATGFRSAGAYPRAIRCALALPRVGWGRGATGADASLRALLRRGSARRVVDNPAGVRFARALVRVGSARRDLGLGGMVYCYPIRGLFRREDCYGY</sequence>
<reference evidence="2" key="1">
    <citation type="submission" date="2016-10" db="EMBL/GenBank/DDBJ databases">
        <authorList>
            <person name="Varghese N."/>
        </authorList>
    </citation>
    <scope>NUCLEOTIDE SEQUENCE [LARGE SCALE GENOMIC DNA]</scope>
    <source>
        <strain evidence="2">DSM 21843</strain>
    </source>
</reference>
<keyword evidence="2" id="KW-1185">Reference proteome</keyword>
<evidence type="ECO:0000313" key="1">
    <source>
        <dbReference type="EMBL" id="SEO43536.1"/>
    </source>
</evidence>
<evidence type="ECO:0000313" key="2">
    <source>
        <dbReference type="Proteomes" id="UP000182975"/>
    </source>
</evidence>
<dbReference type="AlphaFoldDB" id="A0A1H8PP22"/>
<gene>
    <name evidence="1" type="ORF">SAMN02910314_00245</name>
</gene>
<protein>
    <submittedName>
        <fullName evidence="1">Uncharacterized protein</fullName>
    </submittedName>
</protein>
<accession>A0A1H8PP22</accession>
<dbReference type="EMBL" id="FOEC01000001">
    <property type="protein sequence ID" value="SEO43536.1"/>
    <property type="molecule type" value="Genomic_DNA"/>
</dbReference>
<proteinExistence type="predicted"/>
<name>A0A1H8PP22_9ACTN</name>
<organism evidence="1 2">
    <name type="scientific">Denitrobacterium detoxificans</name>
    <dbReference type="NCBI Taxonomy" id="79604"/>
    <lineage>
        <taxon>Bacteria</taxon>
        <taxon>Bacillati</taxon>
        <taxon>Actinomycetota</taxon>
        <taxon>Coriobacteriia</taxon>
        <taxon>Eggerthellales</taxon>
        <taxon>Eggerthellaceae</taxon>
        <taxon>Denitrobacterium</taxon>
    </lineage>
</organism>
<dbReference type="Proteomes" id="UP000182975">
    <property type="component" value="Unassembled WGS sequence"/>
</dbReference>